<reference evidence="1 2" key="1">
    <citation type="submission" date="2019-05" db="EMBL/GenBank/DDBJ databases">
        <title>Draft genome sequence of Nonomuraea turkmeniaca DSM 43926.</title>
        <authorList>
            <person name="Saricaoglu S."/>
            <person name="Isik K."/>
        </authorList>
    </citation>
    <scope>NUCLEOTIDE SEQUENCE [LARGE SCALE GENOMIC DNA]</scope>
    <source>
        <strain evidence="1 2">DSM 43926</strain>
    </source>
</reference>
<dbReference type="RefSeq" id="WP_138672894.1">
    <property type="nucleotide sequence ID" value="NZ_VCKY01000264.1"/>
</dbReference>
<evidence type="ECO:0000313" key="2">
    <source>
        <dbReference type="Proteomes" id="UP000309128"/>
    </source>
</evidence>
<keyword evidence="2" id="KW-1185">Reference proteome</keyword>
<proteinExistence type="predicted"/>
<accession>A0A5S4FIK8</accession>
<evidence type="ECO:0000313" key="1">
    <source>
        <dbReference type="EMBL" id="TMR08884.1"/>
    </source>
</evidence>
<gene>
    <name evidence="1" type="ORF">ETD86_45770</name>
</gene>
<dbReference type="Proteomes" id="UP000309128">
    <property type="component" value="Unassembled WGS sequence"/>
</dbReference>
<name>A0A5S4FIK8_9ACTN</name>
<protein>
    <submittedName>
        <fullName evidence="1">Uncharacterized protein</fullName>
    </submittedName>
</protein>
<comment type="caution">
    <text evidence="1">The sequence shown here is derived from an EMBL/GenBank/DDBJ whole genome shotgun (WGS) entry which is preliminary data.</text>
</comment>
<organism evidence="1 2">
    <name type="scientific">Nonomuraea turkmeniaca</name>
    <dbReference type="NCBI Taxonomy" id="103838"/>
    <lineage>
        <taxon>Bacteria</taxon>
        <taxon>Bacillati</taxon>
        <taxon>Actinomycetota</taxon>
        <taxon>Actinomycetes</taxon>
        <taxon>Streptosporangiales</taxon>
        <taxon>Streptosporangiaceae</taxon>
        <taxon>Nonomuraea</taxon>
    </lineage>
</organism>
<sequence length="68" mass="7600">MTHPSTTGQRVRVLLEWYDPNAFHSLATVYAWAREAELSDRYPGAVVAVYVEQNPPPDEVQGLPATVM</sequence>
<dbReference type="AlphaFoldDB" id="A0A5S4FIK8"/>
<dbReference type="EMBL" id="VCKY01000264">
    <property type="protein sequence ID" value="TMR08884.1"/>
    <property type="molecule type" value="Genomic_DNA"/>
</dbReference>